<reference evidence="1 2" key="1">
    <citation type="submission" date="2020-07" db="EMBL/GenBank/DDBJ databases">
        <title>Updated taxonomy of Pectobacterium genus in the CIRM-CFBP bacterial collection: when new species reveal old endemic population.</title>
        <authorList>
            <person name="Pedron J."/>
            <person name="Barny M.A."/>
            <person name="Portier P."/>
        </authorList>
    </citation>
    <scope>NUCLEOTIDE SEQUENCE [LARGE SCALE GENOMIC DNA]</scope>
    <source>
        <strain evidence="1 2">CFBP5669</strain>
    </source>
</reference>
<gene>
    <name evidence="1" type="ORF">H0253_04785</name>
</gene>
<evidence type="ECO:0000313" key="2">
    <source>
        <dbReference type="Proteomes" id="UP000584405"/>
    </source>
</evidence>
<sequence length="2867" mass="313136">MLSLEELKSAVNHYNGNLSFSFPVLEMASIGGTTIPFSIGYSSNVQSSVVKDNLLAPTSVLGLGWWIESCSIVALPNWNYSDGSVDYYLNDGGTFYGLELESDNGSTRVYSTKIKTAWLVSYVIQSDHFVVTKENGNRYIFGDDKQLTGYRSKSVIWNNWVGNSAQTTGQSAVTTAWHLKSITDLWNNKVSYTYSFVDVAIGTNGLAYTRAVYLKSIQSPSGQIATFNYMPKYPEEFSNPDITVPNCSQYRFEENYLSDITLATKDSTYIYKVRFDYDKSKFIGSQSFTKRVLSGITIVNTGDNSLPNTLFNYGSDNTTISYGAMTSVVTPDGGEIDFEYQSVTPSNSCVSMTLTRPSKSGVTYSKPRFWIKDYQFLVTWFGSDNSGVAQIYQWSGFWSLAKTFDFPVGNLTAYNGISPALSSYIVGFAVNTRIYCFRRSDNSTAVWEGNSDGLVIDVTSGEPLLVTAEDNFIAVLGSTSSKLNVVSWMSGAFVQQPVEILESTPGNIVCNLASKGNYLITGSINNSIGSAGKALTLKLRWQNASLIWQTVRKTISSPSYDVSEINLQASAAFTYLRYSGVLPSVGTSYVDSVINWPSDFSVLNLTNLSSITLPSGTTEPIAYVNNADIYIGQNLFRYDGSLWNNQDISTLNATGQASLTPVAYGVDRVVRKRAATGGAISYDLIAYDASSVASTGRWSAVTSLNNIPAVTGIPIVSIDNNKAEKNRYVLINNTIYYQASDGTYSNIRNISRTFTNTDASTARLLHSDFLIYQFSGNTYVTNLRNGVASTETQLNAQQIYTAENIGGGLVADKCFITYSGVWGDTMTLKAWVVRDQFATTTLSHTVIQNYSCFQMGKGPTVVDGTQGKTVAAYLFDASTAVSSPSGTAVGFNHSAMAEGTLAISDAASTPYGKVDYYFFNGLLASNSPSSPYPTDGSNTNVVNNLKFLAGQRYQSQTTKYLSASNTLSVIAETINYLNVMSFSPSTNVTGYYAQTYKTVSSLNNVPKTTSYTFKTDSGFPASISTTYYDAVGTVVTTTQILSYAYEKYTDLLAKNLLLPIVETITQSNAITISDSITTWNNNWPSGGAFWGEYETYEATQAVPAAFNRWTDNQSPLSAGWKLTNRVEDRNSVGTAMYSVDAIGRVSSSLFDNENNFLVTSFQNSNCYAGEGNYFGFEPYENSSGWIYVGSSISANTVTGEAYAGSRSLRVVSSTSASKLGPYNRFKPNDQDRIYQFSAYVQTGSNFSSVPGECLWQISIYNGSTQVGNSITLNFVATLGTWSNISQLIDLPAIRKANGIPANTLLDIHVFAYNLKAGVDVFVDCLMFSAIDATCNAQVYDASLNLVTAELSNNGQSTQYVRDIYNRVVSEVSSGNIVKSIGAFKQSRAITGTSIYNPSYPNSQLNIQSVIGGSYHNFEASDAIQWALAPGFTISDGKLSFDEAHAGTQVPPLGSKAQLNQFGQYSFAAYVKVSPRNPALIPNTGIGANNLYVYWDNSNNQKRWNLCYNSGSGVQTILSKTGVGYQNDLLLLVVDNLVSFYVDGVEIFSYNMNQQSNSARPDGTFFLSLDNSADFSELCISYNPKISLSFFDGAGKNFQTLHLMDGSSVLAAGYVMDEKGTPAYKKNPASHAIDIKGNLFNGSQEDYLPNDPAGGQMSLSTYLSAQGGYQYDQYAFESSPLGRVVAIGQPGASYSIAGGNATTISYASHINTDPMRGIVPDAVAGNYMLVSMVTPNNVNVYQLKNNLGQIIAQKTVSNSVTLMTQTLYNSAGQVIELRSANYFSPPAGTVATDWVETNSYNFLGLLASSNTANTGTTQYQYDAVDRMRFSMDAQGASLSPVRINYVKYDTLNRPIENGYIQDTNVNWSNVSGHVNDQSWPGTGVNYSWYQRFYYDYNPEKINESNSVEFLIGRVWQSQLNPKRDGTSLNVISYSYDVNGNVVSKKEKVADYNSVSYLSTYRYNVLNSLTSITYPRSLGNDGNPVGPAFEVTYVYNRLGQLAGVGNSGSGSELVDPDNPITGPEGAYASYSYDAQGSVSTEVFNNAYADRTITRVYTRNEAGWLTSSSGEFYAQQLTYDIGGYNGAKYYNGYIASSLSNYINSYKDPTKVEAFLSAGCQTDHWQFKYNQTGNILTAYNSKDSIDQSLSLGASGGEISYDPNGNLLQVPRGGLSESYIYNDSTGKNQKGRVQSVSDALNITNNFSANLPSGWQIGSSNKGPSSSSIVNSPSGSGVTPSAKCLMLSGSALGRYEYLKYTGYLNPNSNGKYTLSFTVKTDANLGNLPGDCGWYIELISQGKVVAKAPIQAIPTGSSNWQTVSNNQIDLKSLFTIDAMSVELTAFNLVLINAKSSESSATGPSLWITDITFSGGGLKGNYSYDSNGFVNAIDSMSISNLSYIPETNQLTGATLTGGRALTLTQSYNDKGSPLCETITSGSTITKKITLSGPSGEPLLSIIDNGSSTTSFKTIYGVNGEIAHQTDSNTVYLLRDNQLSPRVLVDQDANLVGKYCYSPYGEQLLSPEGDGVDRQFSGNLYLKELELYSVNQRLFSAALRRFLNAPYIFSVNTADNYAIPNARPNGRALTPASYPSMHSSISEWLKDSIFTNRRNLHELNAIKRQDLSLWDWLIYAPGWFLLPYTKFSPTEIAAAGINSLPHYFARLQGNSIKILVEGWRGTMNAFIGGHAGHAAFMAGTAVKKLVIQTGKETFYFLKDTYNQIQRLNQDARDFRRDLASQVWIKNSYRHSYWMCTFTQELGASFSSDVGYAHEYSHIDLTIEGPYDSIVDKINNLVGIKLGLINGGNCSALVEQVWKDGALAWAWNYAEVDGIYRPVNSNLQKPLDLLYQRYGELPSFNSYDLNILRLENINLPG</sequence>
<protein>
    <submittedName>
        <fullName evidence="1">Uncharacterized protein</fullName>
    </submittedName>
</protein>
<dbReference type="RefSeq" id="WP_180789989.1">
    <property type="nucleotide sequence ID" value="NZ_JACDRT010000003.1"/>
</dbReference>
<evidence type="ECO:0000313" key="1">
    <source>
        <dbReference type="EMBL" id="MBA0158157.1"/>
    </source>
</evidence>
<dbReference type="Gene3D" id="2.180.10.10">
    <property type="entry name" value="RHS repeat-associated core"/>
    <property type="match status" value="2"/>
</dbReference>
<comment type="caution">
    <text evidence="1">The sequence shown here is derived from an EMBL/GenBank/DDBJ whole genome shotgun (WGS) entry which is preliminary data.</text>
</comment>
<dbReference type="EMBL" id="JACDRT010000003">
    <property type="protein sequence ID" value="MBA0158157.1"/>
    <property type="molecule type" value="Genomic_DNA"/>
</dbReference>
<accession>A0AAW3RQG9</accession>
<dbReference type="Proteomes" id="UP000584405">
    <property type="component" value="Unassembled WGS sequence"/>
</dbReference>
<proteinExistence type="predicted"/>
<name>A0AAW3RQG9_9GAMM</name>
<organism evidence="1 2">
    <name type="scientific">Pectobacterium versatile</name>
    <dbReference type="NCBI Taxonomy" id="2488639"/>
    <lineage>
        <taxon>Bacteria</taxon>
        <taxon>Pseudomonadati</taxon>
        <taxon>Pseudomonadota</taxon>
        <taxon>Gammaproteobacteria</taxon>
        <taxon>Enterobacterales</taxon>
        <taxon>Pectobacteriaceae</taxon>
        <taxon>Pectobacterium</taxon>
    </lineage>
</organism>